<evidence type="ECO:0000256" key="8">
    <source>
        <dbReference type="ARBA" id="ARBA00023014"/>
    </source>
</evidence>
<evidence type="ECO:0000256" key="10">
    <source>
        <dbReference type="HAMAP-Rule" id="MF_00089"/>
    </source>
</evidence>
<dbReference type="GeneID" id="45232790"/>
<dbReference type="NCBIfam" id="TIGR00190">
    <property type="entry name" value="thiC"/>
    <property type="match status" value="1"/>
</dbReference>
<keyword evidence="8 10" id="KW-0411">Iron-sulfur</keyword>
<evidence type="ECO:0000256" key="2">
    <source>
        <dbReference type="ARBA" id="ARBA00022485"/>
    </source>
</evidence>
<dbReference type="Gene3D" id="6.10.250.620">
    <property type="match status" value="1"/>
</dbReference>
<sequence length="631" mass="70793">MNQLTNLSPADLSAQHEQDAKDLTRILPASTKVYIQGSRPDIQVPMRQIALTDTPTGLGGEKNPPVMVYDTSGVYTDPEVAIDLNKGLPHVRQAWIEERQDTDVLDTLSSSFGQERLKDIRTADIRFAHIQKPRRAKTGQNVTQMHYAKKGMITPEMEYIAIRENQRQRDEVDMRQHAGQNFGAKNLTEITPEFVRQEVAAGRAIIPANINHPEIEPMIIGRNFLVKINANIGNSALGSSIDEEVSKMTWATRWGADTIMDLSTGKNIHETREWIIRNSPVPIGTVPIYQALEKVDGVAEDLTWEIFKDTLIEQAEQGVDYFTIHAGVLLRYVPLTANRLTGIVSRGGSIMAQWCLAHHEENFLYTHFDEICEIMKAYDVSFSLGDGLRPGCIQDANDEAQFGELRTLGELTHRAWEHDVQVMIEGPGHVPMHMIKENMDLQLEVCKEAPFYTLGPLTTDIAPGYDHITSAIGAAMIGWYGTAMLCYVTPKEHLGLPNKKDVKDGIITYKIAAHAADLAKGHPGAQVRDNALSKARFEFRWDDQFNLSLDPDTARSMHDETLPKEAHKSAHFCSMCGPKFCSMKITQNVRNYAQNQETAKDFNPSTEEVEQGLKSMKQAYHDNGQKLYQKV</sequence>
<dbReference type="Pfam" id="PF13667">
    <property type="entry name" value="ThiC-associated"/>
    <property type="match status" value="1"/>
</dbReference>
<dbReference type="SFLD" id="SFLDG01114">
    <property type="entry name" value="phosphomethylpyrimidine_syntha"/>
    <property type="match status" value="1"/>
</dbReference>
<evidence type="ECO:0000256" key="6">
    <source>
        <dbReference type="ARBA" id="ARBA00022977"/>
    </source>
</evidence>
<feature type="binding site" evidence="10">
    <location>
        <position position="260"/>
    </location>
    <ligand>
        <name>substrate</name>
    </ligand>
</feature>
<feature type="binding site" evidence="10">
    <location>
        <position position="576"/>
    </location>
    <ligand>
        <name>[4Fe-4S] cluster</name>
        <dbReference type="ChEBI" id="CHEBI:49883"/>
        <note>4Fe-4S-S-AdoMet</note>
    </ligand>
</feature>
<dbReference type="SFLD" id="SFLDF00407">
    <property type="entry name" value="phosphomethylpyrimidine_syntha"/>
    <property type="match status" value="1"/>
</dbReference>
<dbReference type="Proteomes" id="UP001233360">
    <property type="component" value="Unassembled WGS sequence"/>
</dbReference>
<evidence type="ECO:0000259" key="11">
    <source>
        <dbReference type="Pfam" id="PF13667"/>
    </source>
</evidence>
<dbReference type="NCBIfam" id="NF009895">
    <property type="entry name" value="PRK13352.1"/>
    <property type="match status" value="1"/>
</dbReference>
<feature type="binding site" evidence="10">
    <location>
        <position position="581"/>
    </location>
    <ligand>
        <name>[4Fe-4S] cluster</name>
        <dbReference type="ChEBI" id="CHEBI:49883"/>
        <note>4Fe-4S-S-AdoMet</note>
    </ligand>
</feature>
<protein>
    <recommendedName>
        <fullName evidence="10">Phosphomethylpyrimidine synthase</fullName>
        <ecNumber evidence="10">4.1.99.17</ecNumber>
    </recommendedName>
    <alternativeName>
        <fullName evidence="10">Hydroxymethylpyrimidine phosphate synthase</fullName>
        <shortName evidence="10">HMP-P synthase</shortName>
        <shortName evidence="10">HMP-phosphate synthase</shortName>
        <shortName evidence="10">HMPP synthase</shortName>
    </alternativeName>
    <alternativeName>
        <fullName evidence="10">Thiamine biosynthesis protein ThiC</fullName>
    </alternativeName>
</protein>
<feature type="binding site" evidence="10">
    <location>
        <begin position="345"/>
        <end position="347"/>
    </location>
    <ligand>
        <name>substrate</name>
    </ligand>
</feature>
<comment type="subunit">
    <text evidence="10">Homodimer.</text>
</comment>
<gene>
    <name evidence="10" type="primary">thiC</name>
    <name evidence="12" type="ORF">QE380_002414</name>
</gene>
<dbReference type="GO" id="GO:0070284">
    <property type="term" value="F:phosphomethylpyrimidine synthase activity"/>
    <property type="evidence" value="ECO:0007669"/>
    <property type="project" value="UniProtKB-EC"/>
</dbReference>
<accession>A0ABU0UY51</accession>
<dbReference type="SFLD" id="SFLDS00113">
    <property type="entry name" value="Radical_SAM_Phosphomethylpyrim"/>
    <property type="match status" value="1"/>
</dbReference>
<dbReference type="EMBL" id="JAUTBK010000002">
    <property type="protein sequence ID" value="MDQ1209491.1"/>
    <property type="molecule type" value="Genomic_DNA"/>
</dbReference>
<feature type="binding site" evidence="10">
    <location>
        <position position="573"/>
    </location>
    <ligand>
        <name>[4Fe-4S] cluster</name>
        <dbReference type="ChEBI" id="CHEBI:49883"/>
        <note>4Fe-4S-S-AdoMet</note>
    </ligand>
</feature>
<feature type="binding site" evidence="10">
    <location>
        <position position="493"/>
    </location>
    <ligand>
        <name>Zn(2+)</name>
        <dbReference type="ChEBI" id="CHEBI:29105"/>
    </ligand>
</feature>
<name>A0ABU0UY51_ACIBI</name>
<feature type="binding site" evidence="10">
    <location>
        <position position="231"/>
    </location>
    <ligand>
        <name>substrate</name>
    </ligand>
</feature>
<feature type="domain" description="ThiC-associated" evidence="11">
    <location>
        <begin position="27"/>
        <end position="102"/>
    </location>
</feature>
<feature type="binding site" evidence="10">
    <location>
        <begin position="386"/>
        <end position="389"/>
    </location>
    <ligand>
        <name>substrate</name>
    </ligand>
</feature>
<dbReference type="HAMAP" id="MF_00089">
    <property type="entry name" value="ThiC"/>
    <property type="match status" value="1"/>
</dbReference>
<keyword evidence="7 10" id="KW-0408">Iron</keyword>
<feature type="binding site" evidence="10">
    <location>
        <position position="425"/>
    </location>
    <ligand>
        <name>substrate</name>
    </ligand>
</feature>
<comment type="similarity">
    <text evidence="10">Belongs to the ThiC family.</text>
</comment>
<evidence type="ECO:0000313" key="13">
    <source>
        <dbReference type="Proteomes" id="UP001233360"/>
    </source>
</evidence>
<keyword evidence="5 10" id="KW-0862">Zinc</keyword>
<keyword evidence="4 10" id="KW-0479">Metal-binding</keyword>
<feature type="binding site" evidence="10">
    <location>
        <position position="429"/>
    </location>
    <ligand>
        <name>Zn(2+)</name>
        <dbReference type="ChEBI" id="CHEBI:29105"/>
    </ligand>
</feature>
<evidence type="ECO:0000256" key="7">
    <source>
        <dbReference type="ARBA" id="ARBA00023004"/>
    </source>
</evidence>
<dbReference type="InterPro" id="IPR037509">
    <property type="entry name" value="ThiC"/>
</dbReference>
<evidence type="ECO:0000256" key="1">
    <source>
        <dbReference type="ARBA" id="ARBA00003175"/>
    </source>
</evidence>
<dbReference type="EC" id="4.1.99.17" evidence="10"/>
<keyword evidence="13" id="KW-1185">Reference proteome</keyword>
<keyword evidence="2 10" id="KW-0004">4Fe-4S</keyword>
<dbReference type="InterPro" id="IPR002817">
    <property type="entry name" value="ThiC/BzaA/B"/>
</dbReference>
<feature type="binding site" evidence="10">
    <location>
        <position position="452"/>
    </location>
    <ligand>
        <name>substrate</name>
    </ligand>
</feature>
<dbReference type="Pfam" id="PF01964">
    <property type="entry name" value="ThiC_Rad_SAM"/>
    <property type="match status" value="1"/>
</dbReference>
<evidence type="ECO:0000313" key="12">
    <source>
        <dbReference type="EMBL" id="MDQ1209491.1"/>
    </source>
</evidence>
<reference evidence="12 13" key="1">
    <citation type="submission" date="2023-07" db="EMBL/GenBank/DDBJ databases">
        <title>Functional and genomic diversity of the sorghum phyllosphere microbiome.</title>
        <authorList>
            <person name="Shade A."/>
        </authorList>
    </citation>
    <scope>NUCLEOTIDE SEQUENCE [LARGE SCALE GENOMIC DNA]</scope>
    <source>
        <strain evidence="12 13">SORGH_AS_0887</strain>
    </source>
</reference>
<dbReference type="PANTHER" id="PTHR30557:SF1">
    <property type="entry name" value="PHOSPHOMETHYLPYRIMIDINE SYNTHASE, CHLOROPLASTIC"/>
    <property type="match status" value="1"/>
</dbReference>
<feature type="binding site" evidence="10">
    <location>
        <position position="325"/>
    </location>
    <ligand>
        <name>substrate</name>
    </ligand>
</feature>
<comment type="pathway">
    <text evidence="10">Cofactor biosynthesis; thiamine diphosphate biosynthesis.</text>
</comment>
<dbReference type="Gene3D" id="3.20.20.540">
    <property type="entry name" value="Radical SAM ThiC family, central domain"/>
    <property type="match status" value="1"/>
</dbReference>
<feature type="binding site" evidence="10">
    <location>
        <position position="289"/>
    </location>
    <ligand>
        <name>substrate</name>
    </ligand>
</feature>
<organism evidence="12 13">
    <name type="scientific">Acinetobacter baylyi</name>
    <dbReference type="NCBI Taxonomy" id="202950"/>
    <lineage>
        <taxon>Bacteria</taxon>
        <taxon>Pseudomonadati</taxon>
        <taxon>Pseudomonadota</taxon>
        <taxon>Gammaproteobacteria</taxon>
        <taxon>Moraxellales</taxon>
        <taxon>Moraxellaceae</taxon>
        <taxon>Acinetobacter</taxon>
    </lineage>
</organism>
<keyword evidence="6 10" id="KW-0784">Thiamine biosynthesis</keyword>
<comment type="caution">
    <text evidence="12">The sequence shown here is derived from an EMBL/GenBank/DDBJ whole genome shotgun (WGS) entry which is preliminary data.</text>
</comment>
<evidence type="ECO:0000256" key="5">
    <source>
        <dbReference type="ARBA" id="ARBA00022833"/>
    </source>
</evidence>
<evidence type="ECO:0000256" key="3">
    <source>
        <dbReference type="ARBA" id="ARBA00022691"/>
    </source>
</evidence>
<evidence type="ECO:0000256" key="9">
    <source>
        <dbReference type="ARBA" id="ARBA00023239"/>
    </source>
</evidence>
<dbReference type="InterPro" id="IPR038521">
    <property type="entry name" value="ThiC/Bza_core_dom"/>
</dbReference>
<comment type="catalytic activity">
    <reaction evidence="10">
        <text>5-amino-1-(5-phospho-beta-D-ribosyl)imidazole + S-adenosyl-L-methionine = 4-amino-2-methyl-5-(phosphooxymethyl)pyrimidine + CO + 5'-deoxyadenosine + formate + L-methionine + 3 H(+)</text>
        <dbReference type="Rhea" id="RHEA:24840"/>
        <dbReference type="ChEBI" id="CHEBI:15378"/>
        <dbReference type="ChEBI" id="CHEBI:15740"/>
        <dbReference type="ChEBI" id="CHEBI:17245"/>
        <dbReference type="ChEBI" id="CHEBI:17319"/>
        <dbReference type="ChEBI" id="CHEBI:57844"/>
        <dbReference type="ChEBI" id="CHEBI:58354"/>
        <dbReference type="ChEBI" id="CHEBI:59789"/>
        <dbReference type="ChEBI" id="CHEBI:137981"/>
        <dbReference type="EC" id="4.1.99.17"/>
    </reaction>
</comment>
<keyword evidence="9 10" id="KW-0456">Lyase</keyword>
<keyword evidence="3 10" id="KW-0949">S-adenosyl-L-methionine</keyword>
<comment type="cofactor">
    <cofactor evidence="10">
        <name>[4Fe-4S] cluster</name>
        <dbReference type="ChEBI" id="CHEBI:49883"/>
    </cofactor>
    <text evidence="10">Binds 1 [4Fe-4S] cluster per subunit. The cluster is coordinated with 3 cysteines and an exchangeable S-adenosyl-L-methionine.</text>
</comment>
<dbReference type="NCBIfam" id="NF006763">
    <property type="entry name" value="PRK09284.1"/>
    <property type="match status" value="1"/>
</dbReference>
<dbReference type="PANTHER" id="PTHR30557">
    <property type="entry name" value="THIAMINE BIOSYNTHESIS PROTEIN THIC"/>
    <property type="match status" value="1"/>
</dbReference>
<proteinExistence type="inferred from homology"/>
<dbReference type="RefSeq" id="WP_004920677.1">
    <property type="nucleotide sequence ID" value="NZ_BCMA01000002.1"/>
</dbReference>
<evidence type="ECO:0000256" key="4">
    <source>
        <dbReference type="ARBA" id="ARBA00022723"/>
    </source>
</evidence>
<dbReference type="InterPro" id="IPR025747">
    <property type="entry name" value="ThiC-associated_dom"/>
</dbReference>
<comment type="function">
    <text evidence="1 10">Catalyzes the synthesis of the hydroxymethylpyrimidine phosphate (HMP-P) moiety of thiamine from aminoimidazole ribotide (AIR) in a radical S-adenosyl-L-methionine (SAM)-dependent reaction.</text>
</comment>